<feature type="region of interest" description="Disordered" evidence="1">
    <location>
        <begin position="117"/>
        <end position="159"/>
    </location>
</feature>
<proteinExistence type="predicted"/>
<evidence type="ECO:0000313" key="3">
    <source>
        <dbReference type="Proteomes" id="UP001190926"/>
    </source>
</evidence>
<dbReference type="PANTHER" id="PTHR33738">
    <property type="entry name" value="EMB|CAB82975.1"/>
    <property type="match status" value="1"/>
</dbReference>
<sequence>MENNNRVASSFTNDLFGAADSPPNSASVGIFSSIFAAPSAVAVRNYSTSKLNGKEHELPHGSWSLDTGIQGDMIKDKEGESNFSSSKEMSSIFQEKPEPCPLSSSLYYGGKEDMYVKSSSPHTSGPHTDYKKDGGVDDPSGNDSIGASRGNWWQGSLYY</sequence>
<protein>
    <submittedName>
        <fullName evidence="2">Uncharacterized protein</fullName>
    </submittedName>
</protein>
<feature type="compositionally biased region" description="Low complexity" evidence="1">
    <location>
        <begin position="81"/>
        <end position="91"/>
    </location>
</feature>
<evidence type="ECO:0000256" key="1">
    <source>
        <dbReference type="SAM" id="MobiDB-lite"/>
    </source>
</evidence>
<gene>
    <name evidence="2" type="ORF">C2S53_020925</name>
</gene>
<name>A0AAD4IPQ4_PERFH</name>
<dbReference type="EMBL" id="SDAM02029507">
    <property type="protein sequence ID" value="KAH6756831.1"/>
    <property type="molecule type" value="Genomic_DNA"/>
</dbReference>
<feature type="compositionally biased region" description="Polar residues" evidence="1">
    <location>
        <begin position="117"/>
        <end position="126"/>
    </location>
</feature>
<comment type="caution">
    <text evidence="2">The sequence shown here is derived from an EMBL/GenBank/DDBJ whole genome shotgun (WGS) entry which is preliminary data.</text>
</comment>
<keyword evidence="3" id="KW-1185">Reference proteome</keyword>
<dbReference type="Proteomes" id="UP001190926">
    <property type="component" value="Unassembled WGS sequence"/>
</dbReference>
<reference evidence="2 3" key="1">
    <citation type="journal article" date="2021" name="Nat. Commun.">
        <title>Incipient diploidization of the medicinal plant Perilla within 10,000 years.</title>
        <authorList>
            <person name="Zhang Y."/>
            <person name="Shen Q."/>
            <person name="Leng L."/>
            <person name="Zhang D."/>
            <person name="Chen S."/>
            <person name="Shi Y."/>
            <person name="Ning Z."/>
            <person name="Chen S."/>
        </authorList>
    </citation>
    <scope>NUCLEOTIDE SEQUENCE [LARGE SCALE GENOMIC DNA]</scope>
    <source>
        <strain evidence="3">cv. PC099</strain>
    </source>
</reference>
<accession>A0AAD4IPQ4</accession>
<dbReference type="PANTHER" id="PTHR33738:SF8">
    <property type="entry name" value="OS05G0454500 PROTEIN"/>
    <property type="match status" value="1"/>
</dbReference>
<feature type="region of interest" description="Disordered" evidence="1">
    <location>
        <begin position="75"/>
        <end position="105"/>
    </location>
</feature>
<organism evidence="2 3">
    <name type="scientific">Perilla frutescens var. hirtella</name>
    <name type="common">Perilla citriodora</name>
    <name type="synonym">Perilla setoyensis</name>
    <dbReference type="NCBI Taxonomy" id="608512"/>
    <lineage>
        <taxon>Eukaryota</taxon>
        <taxon>Viridiplantae</taxon>
        <taxon>Streptophyta</taxon>
        <taxon>Embryophyta</taxon>
        <taxon>Tracheophyta</taxon>
        <taxon>Spermatophyta</taxon>
        <taxon>Magnoliopsida</taxon>
        <taxon>eudicotyledons</taxon>
        <taxon>Gunneridae</taxon>
        <taxon>Pentapetalae</taxon>
        <taxon>asterids</taxon>
        <taxon>lamiids</taxon>
        <taxon>Lamiales</taxon>
        <taxon>Lamiaceae</taxon>
        <taxon>Nepetoideae</taxon>
        <taxon>Elsholtzieae</taxon>
        <taxon>Perilla</taxon>
    </lineage>
</organism>
<evidence type="ECO:0000313" key="2">
    <source>
        <dbReference type="EMBL" id="KAH6756831.1"/>
    </source>
</evidence>
<dbReference type="AlphaFoldDB" id="A0AAD4IPQ4"/>